<gene>
    <name evidence="1" type="ORF">RM552_13830</name>
</gene>
<keyword evidence="2" id="KW-1185">Reference proteome</keyword>
<dbReference type="RefSeq" id="WP_311369448.1">
    <property type="nucleotide sequence ID" value="NZ_JAVRHX010000004.1"/>
</dbReference>
<accession>A0ABU2ZTK0</accession>
<reference evidence="1 2" key="1">
    <citation type="submission" date="2023-09" db="EMBL/GenBank/DDBJ databases">
        <authorList>
            <person name="Rey-Velasco X."/>
        </authorList>
    </citation>
    <scope>NUCLEOTIDE SEQUENCE [LARGE SCALE GENOMIC DNA]</scope>
    <source>
        <strain evidence="1 2">P117</strain>
    </source>
</reference>
<proteinExistence type="predicted"/>
<sequence length="1094" mass="120160">MKILNLLNQKIALSACKKLLSSLKKTVSHFARHVLTLAIFTTSFCASANQPFYFVAKQAPEGSLTLQGSQNQVVYLRWDILEGNIPSDITQFNLYRDGTLIGQFSAQQLLTAQDLTALYQGQSQSRRLLETISLLKEESVLDPNLVEIDANNYGAEIIARIARDNYWAQLASKRDFNVAIARNRGAIDKPGTGVFSYELRALNNTNEMRRIGLVSVDTRQTQALLPMLSFEQLSLSQCDVPDIKDHYSVALNWAGAGEQNMADRVANQLFVGGYDLYRSKENIADKLSDAPLRDLAKEAASLGFNNKGQIDFTDLERVNDTLITVSADFDPNTPEWLETHADLDAAGLVPGDRRAYYLVARDFTGNFGPTIGTIVTVGDLSRPPAPWDIDVYLSEENQQVELSFEKIDQDSYLESFGNSKRVCGVSEDGTISFVARNESCAEQRHKMIQTNVSDYLLYRFDNFADASRFKDSDGDGFSDRLERPNNLQCRAAAQMGGSIVESEFNALELDNHTRIIVADKQPALQKGDIYWYRLAAKSNAGRLSFLSEPVRVNFPDRDLPEPPIVSVSYPGDGTETCGCELDYQAASTPWSFAVENGLPNSVNFTCNGTDYSLSNKDIVDSKAAACRADYPPGKLASDCALGGQISANTSGFSCSDSIPAGTDFCGSGTLTLKKLACDSVPAPAGVLVGPVTHTVQTENPDECVSIYQQVAGDLVKVSSSCGEENSQTHTFVVEKGEFCGQAVSHDSNNNVSVATHIDCRQVIENIDRDNLLAPRINNVALGTDFASVNISLPTQQQSIVEVEFYRKLPTQSEVSISRTGIASNADEISTINFDLPALVGANDQWCARARIHGASENAGSPDLSSWSKQICEVRASSPATEPKWLSWPGLKTANQESDLSIQQNVDFGFTPTSSPISAGLHIPLTTAETQCTVTPNSITVFGEVTQQPLIQGAALVNLDCNASDRTQLIGEYSSELGFMVFRQSRQDNIISNFKQVSPFIDYAHWVETSNSKNELRFVLKDPYIWASVDNIATRSQVNFSYVDRSPLLVGREYRYQLVYFNAKHEVVSWRQTPWIDIGSASGNAVTQQIVRGAR</sequence>
<evidence type="ECO:0000313" key="2">
    <source>
        <dbReference type="Proteomes" id="UP001253545"/>
    </source>
</evidence>
<dbReference type="EMBL" id="JAVRHX010000004">
    <property type="protein sequence ID" value="MDT0595930.1"/>
    <property type="molecule type" value="Genomic_DNA"/>
</dbReference>
<organism evidence="1 2">
    <name type="scientific">Glaciecola petra</name>
    <dbReference type="NCBI Taxonomy" id="3075602"/>
    <lineage>
        <taxon>Bacteria</taxon>
        <taxon>Pseudomonadati</taxon>
        <taxon>Pseudomonadota</taxon>
        <taxon>Gammaproteobacteria</taxon>
        <taxon>Alteromonadales</taxon>
        <taxon>Alteromonadaceae</taxon>
        <taxon>Glaciecola</taxon>
    </lineage>
</organism>
<protein>
    <submittedName>
        <fullName evidence="1">Uncharacterized protein</fullName>
    </submittedName>
</protein>
<comment type="caution">
    <text evidence="1">The sequence shown here is derived from an EMBL/GenBank/DDBJ whole genome shotgun (WGS) entry which is preliminary data.</text>
</comment>
<dbReference type="Proteomes" id="UP001253545">
    <property type="component" value="Unassembled WGS sequence"/>
</dbReference>
<name>A0ABU2ZTK0_9ALTE</name>
<evidence type="ECO:0000313" key="1">
    <source>
        <dbReference type="EMBL" id="MDT0595930.1"/>
    </source>
</evidence>